<feature type="compositionally biased region" description="Acidic residues" evidence="1">
    <location>
        <begin position="50"/>
        <end position="89"/>
    </location>
</feature>
<organism evidence="2 3">
    <name type="scientific">Dissostichus eleginoides</name>
    <name type="common">Patagonian toothfish</name>
    <name type="synonym">Dissostichus amissus</name>
    <dbReference type="NCBI Taxonomy" id="100907"/>
    <lineage>
        <taxon>Eukaryota</taxon>
        <taxon>Metazoa</taxon>
        <taxon>Chordata</taxon>
        <taxon>Craniata</taxon>
        <taxon>Vertebrata</taxon>
        <taxon>Euteleostomi</taxon>
        <taxon>Actinopterygii</taxon>
        <taxon>Neopterygii</taxon>
        <taxon>Teleostei</taxon>
        <taxon>Neoteleostei</taxon>
        <taxon>Acanthomorphata</taxon>
        <taxon>Eupercaria</taxon>
        <taxon>Perciformes</taxon>
        <taxon>Notothenioidei</taxon>
        <taxon>Nototheniidae</taxon>
        <taxon>Dissostichus</taxon>
    </lineage>
</organism>
<reference evidence="2" key="1">
    <citation type="submission" date="2023-04" db="EMBL/GenBank/DDBJ databases">
        <title>Chromosome-level genome of Chaenocephalus aceratus.</title>
        <authorList>
            <person name="Park H."/>
        </authorList>
    </citation>
    <scope>NUCLEOTIDE SEQUENCE</scope>
    <source>
        <strain evidence="2">DE</strain>
        <tissue evidence="2">Muscle</tissue>
    </source>
</reference>
<name>A0AAD9CQA5_DISEL</name>
<dbReference type="Proteomes" id="UP001228049">
    <property type="component" value="Unassembled WGS sequence"/>
</dbReference>
<accession>A0AAD9CQA5</accession>
<evidence type="ECO:0000256" key="1">
    <source>
        <dbReference type="SAM" id="MobiDB-lite"/>
    </source>
</evidence>
<dbReference type="PANTHER" id="PTHR37162:SF1">
    <property type="entry name" value="BED-TYPE DOMAIN-CONTAINING PROTEIN"/>
    <property type="match status" value="1"/>
</dbReference>
<proteinExistence type="predicted"/>
<dbReference type="AlphaFoldDB" id="A0AAD9CQA5"/>
<comment type="caution">
    <text evidence="2">The sequence shown here is derived from an EMBL/GenBank/DDBJ whole genome shotgun (WGS) entry which is preliminary data.</text>
</comment>
<evidence type="ECO:0000313" key="2">
    <source>
        <dbReference type="EMBL" id="KAK1906060.1"/>
    </source>
</evidence>
<evidence type="ECO:0000313" key="3">
    <source>
        <dbReference type="Proteomes" id="UP001228049"/>
    </source>
</evidence>
<sequence length="609" mass="69698">MSGKKKKKQQRDLLSFWAVEGQPPPAKLARSEETVEEALDLSVNDRVEENESPEGTENETAEETEDDDVEEIEAPEDTEDETEEPAEETVEMRVETGKKQSAKSGAATYRCTFKREWTAEWPFITLGTTTSYYWCSICRHENSCAHQGKADVIRHIKSKGHRAKEQAIQSTTTIAPYYAPVSVGGMTAQDAKTRRAEVKVAVSMVEHNVPFAVADHFSPLLKECFKDSPTAQNYKCARTKTSCIINEAVAPHFRKELVMKMRTNPFTLITDGSNDTGREKMNPLTVWVYDSYSSKVVHRFLDMCPTSGPSCGTAEVIYQKMDEALQKNAIPWRNCHLHPWVPLSHHPQHCQEAGLGFLEVCGFDPEDLTVDVGYWFKGSTNRKGYLTEFCELHGSEYLEILMHVSIRWLSLERCLTRILQQYEPLASYFKSSNEKQPRFRRLLEAFSNPMTEVYLLFYQATLPVFSTFNLLLQREKSSIFLLHDEIRSFIRKLLSKFLKPAALQHRELHEILYKDPSNQLPGEKLVIGFTTRATLNRLLDAGDITPQQVQRFQQAAVAFLVRAVEYAMKKLPMREPLIKHAMFLDVQQRVECGVEDALYFVDRFPELLP</sequence>
<gene>
    <name evidence="2" type="ORF">KUDE01_008462</name>
</gene>
<protein>
    <submittedName>
        <fullName evidence="2">Zinc finger BED domain containing protein 5</fullName>
    </submittedName>
</protein>
<dbReference type="EMBL" id="JASDAP010000002">
    <property type="protein sequence ID" value="KAK1906060.1"/>
    <property type="molecule type" value="Genomic_DNA"/>
</dbReference>
<feature type="region of interest" description="Disordered" evidence="1">
    <location>
        <begin position="1"/>
        <end position="99"/>
    </location>
</feature>
<dbReference type="PANTHER" id="PTHR37162">
    <property type="entry name" value="HAT FAMILY DIMERISATION DOMAINCONTAINING PROTEIN-RELATED"/>
    <property type="match status" value="1"/>
</dbReference>
<keyword evidence="3" id="KW-1185">Reference proteome</keyword>